<dbReference type="SUPFAM" id="SSF161084">
    <property type="entry name" value="MAPEG domain-like"/>
    <property type="match status" value="1"/>
</dbReference>
<dbReference type="InParanoid" id="A0A151ZHN4"/>
<evidence type="ECO:0000256" key="5">
    <source>
        <dbReference type="SAM" id="Phobius"/>
    </source>
</evidence>
<keyword evidence="2 5" id="KW-0812">Transmembrane</keyword>
<dbReference type="EMBL" id="LODT01000028">
    <property type="protein sequence ID" value="KYQ93390.1"/>
    <property type="molecule type" value="Genomic_DNA"/>
</dbReference>
<dbReference type="Proteomes" id="UP000076078">
    <property type="component" value="Unassembled WGS sequence"/>
</dbReference>
<dbReference type="InterPro" id="IPR001129">
    <property type="entry name" value="Membr-assoc_MAPEG"/>
</dbReference>
<dbReference type="PANTHER" id="PTHR35814">
    <property type="match status" value="1"/>
</dbReference>
<dbReference type="Pfam" id="PF01124">
    <property type="entry name" value="MAPEG"/>
    <property type="match status" value="1"/>
</dbReference>
<dbReference type="STRING" id="361077.A0A151ZHN4"/>
<dbReference type="PANTHER" id="PTHR35814:SF1">
    <property type="entry name" value="GLUTATHIONE S-TRANSFERASE-RELATED"/>
    <property type="match status" value="1"/>
</dbReference>
<organism evidence="6 7">
    <name type="scientific">Tieghemostelium lacteum</name>
    <name type="common">Slime mold</name>
    <name type="synonym">Dictyostelium lacteum</name>
    <dbReference type="NCBI Taxonomy" id="361077"/>
    <lineage>
        <taxon>Eukaryota</taxon>
        <taxon>Amoebozoa</taxon>
        <taxon>Evosea</taxon>
        <taxon>Eumycetozoa</taxon>
        <taxon>Dictyostelia</taxon>
        <taxon>Dictyosteliales</taxon>
        <taxon>Raperosteliaceae</taxon>
        <taxon>Tieghemostelium</taxon>
    </lineage>
</organism>
<name>A0A151ZHN4_TIELA</name>
<evidence type="ECO:0000256" key="4">
    <source>
        <dbReference type="ARBA" id="ARBA00023136"/>
    </source>
</evidence>
<dbReference type="OrthoDB" id="19091at2759"/>
<comment type="subcellular location">
    <subcellularLocation>
        <location evidence="1">Membrane</location>
    </subcellularLocation>
</comment>
<sequence length="167" mass="18266">MVLNLIPITGTYSGVLGLYYFYLIVGVGKSRSKAKLPNGDGSQQYIQDIVAKSKEGNDSVANIDLTRYNNVYANLRSQLNFNEFVPYMLILSAVMELHGANSKFLNGLMLTFTLGRVAHAEFGLKAKDFRGYGRLVGALTTMSGIIIGSIGSIYLSNKACIDGYLFK</sequence>
<dbReference type="GO" id="GO:0016020">
    <property type="term" value="C:membrane"/>
    <property type="evidence" value="ECO:0007669"/>
    <property type="project" value="UniProtKB-SubCell"/>
</dbReference>
<accession>A0A151ZHN4</accession>
<keyword evidence="3 5" id="KW-1133">Transmembrane helix</keyword>
<feature type="transmembrane region" description="Helical" evidence="5">
    <location>
        <begin position="6"/>
        <end position="25"/>
    </location>
</feature>
<proteinExistence type="predicted"/>
<reference evidence="6 7" key="1">
    <citation type="submission" date="2015-12" db="EMBL/GenBank/DDBJ databases">
        <title>Dictyostelia acquired genes for synthesis and detection of signals that induce cell-type specialization by lateral gene transfer from prokaryotes.</title>
        <authorList>
            <person name="Gloeckner G."/>
            <person name="Schaap P."/>
        </authorList>
    </citation>
    <scope>NUCLEOTIDE SEQUENCE [LARGE SCALE GENOMIC DNA]</scope>
    <source>
        <strain evidence="6 7">TK</strain>
    </source>
</reference>
<gene>
    <name evidence="6" type="ORF">DLAC_06071</name>
</gene>
<dbReference type="FunCoup" id="A0A151ZHN4">
    <property type="interactions" value="1"/>
</dbReference>
<evidence type="ECO:0000256" key="2">
    <source>
        <dbReference type="ARBA" id="ARBA00022692"/>
    </source>
</evidence>
<feature type="transmembrane region" description="Helical" evidence="5">
    <location>
        <begin position="135"/>
        <end position="155"/>
    </location>
</feature>
<dbReference type="OMA" id="IAYPLIC"/>
<evidence type="ECO:0000256" key="3">
    <source>
        <dbReference type="ARBA" id="ARBA00022989"/>
    </source>
</evidence>
<dbReference type="InterPro" id="IPR023352">
    <property type="entry name" value="MAPEG-like_dom_sf"/>
</dbReference>
<dbReference type="AlphaFoldDB" id="A0A151ZHN4"/>
<dbReference type="Gene3D" id="1.20.120.550">
    <property type="entry name" value="Membrane associated eicosanoid/glutathione metabolism-like domain"/>
    <property type="match status" value="1"/>
</dbReference>
<protein>
    <submittedName>
        <fullName evidence="6">Uncharacterized protein</fullName>
    </submittedName>
</protein>
<evidence type="ECO:0000256" key="1">
    <source>
        <dbReference type="ARBA" id="ARBA00004370"/>
    </source>
</evidence>
<keyword evidence="4 5" id="KW-0472">Membrane</keyword>
<evidence type="ECO:0000313" key="7">
    <source>
        <dbReference type="Proteomes" id="UP000076078"/>
    </source>
</evidence>
<keyword evidence="7" id="KW-1185">Reference proteome</keyword>
<evidence type="ECO:0000313" key="6">
    <source>
        <dbReference type="EMBL" id="KYQ93390.1"/>
    </source>
</evidence>
<comment type="caution">
    <text evidence="6">The sequence shown here is derived from an EMBL/GenBank/DDBJ whole genome shotgun (WGS) entry which is preliminary data.</text>
</comment>